<dbReference type="InterPro" id="IPR000847">
    <property type="entry name" value="LysR_HTH_N"/>
</dbReference>
<sequence length="281" mass="31861">MESNDLRIFQMVAYERSISKAALRMGYVQSNVTLRIQMLEKELGTTLVLRHNKGVTLTSSGEKLLVYAEQIIRLLNEAEAAFKDNNSNNSLRIGATQTIAASVVPKWLSRYSKKYPNVSVALKTDIQKNLIEQVLNGELDGAFTNVQYLHHNVVSFFTFIEELAVISSIDIKKIDDLMERPIIISNNMDCPYRAILEKWIVVNKGTPSRIIEFDSLEAIIKCVANGMGISLLPKSVIKNNDRLYIHELSNEFNKLIIYFIKRNDSNINHPINNFVGILSQV</sequence>
<proteinExistence type="inferred from homology"/>
<evidence type="ECO:0000313" key="7">
    <source>
        <dbReference type="Proteomes" id="UP001500339"/>
    </source>
</evidence>
<dbReference type="PANTHER" id="PTHR30126:SF40">
    <property type="entry name" value="HTH-TYPE TRANSCRIPTIONAL REGULATOR GLTR"/>
    <property type="match status" value="1"/>
</dbReference>
<feature type="domain" description="HTH lysR-type" evidence="5">
    <location>
        <begin position="1"/>
        <end position="58"/>
    </location>
</feature>
<dbReference type="PANTHER" id="PTHR30126">
    <property type="entry name" value="HTH-TYPE TRANSCRIPTIONAL REGULATOR"/>
    <property type="match status" value="1"/>
</dbReference>
<dbReference type="Pfam" id="PF00126">
    <property type="entry name" value="HTH_1"/>
    <property type="match status" value="1"/>
</dbReference>
<dbReference type="Gene3D" id="1.10.10.10">
    <property type="entry name" value="Winged helix-like DNA-binding domain superfamily/Winged helix DNA-binding domain"/>
    <property type="match status" value="1"/>
</dbReference>
<accession>A0ABN1J1G8</accession>
<evidence type="ECO:0000256" key="2">
    <source>
        <dbReference type="ARBA" id="ARBA00023015"/>
    </source>
</evidence>
<name>A0ABN1J1G8_9CLOT</name>
<dbReference type="InterPro" id="IPR036388">
    <property type="entry name" value="WH-like_DNA-bd_sf"/>
</dbReference>
<evidence type="ECO:0000256" key="3">
    <source>
        <dbReference type="ARBA" id="ARBA00023125"/>
    </source>
</evidence>
<keyword evidence="7" id="KW-1185">Reference proteome</keyword>
<dbReference type="Gene3D" id="3.40.190.290">
    <property type="match status" value="1"/>
</dbReference>
<protein>
    <submittedName>
        <fullName evidence="6">LysR family transcriptional regulator</fullName>
    </submittedName>
</protein>
<keyword evidence="4" id="KW-0804">Transcription</keyword>
<evidence type="ECO:0000256" key="1">
    <source>
        <dbReference type="ARBA" id="ARBA00009437"/>
    </source>
</evidence>
<dbReference type="SUPFAM" id="SSF53850">
    <property type="entry name" value="Periplasmic binding protein-like II"/>
    <property type="match status" value="1"/>
</dbReference>
<dbReference type="InterPro" id="IPR036390">
    <property type="entry name" value="WH_DNA-bd_sf"/>
</dbReference>
<dbReference type="PROSITE" id="PS50931">
    <property type="entry name" value="HTH_LYSR"/>
    <property type="match status" value="1"/>
</dbReference>
<dbReference type="EMBL" id="BAAACF010000001">
    <property type="protein sequence ID" value="GAA0725286.1"/>
    <property type="molecule type" value="Genomic_DNA"/>
</dbReference>
<dbReference type="Proteomes" id="UP001500339">
    <property type="component" value="Unassembled WGS sequence"/>
</dbReference>
<keyword evidence="2" id="KW-0805">Transcription regulation</keyword>
<dbReference type="InterPro" id="IPR005119">
    <property type="entry name" value="LysR_subst-bd"/>
</dbReference>
<gene>
    <name evidence="6" type="ORF">GCM10008905_20390</name>
</gene>
<evidence type="ECO:0000256" key="4">
    <source>
        <dbReference type="ARBA" id="ARBA00023163"/>
    </source>
</evidence>
<comment type="caution">
    <text evidence="6">The sequence shown here is derived from an EMBL/GenBank/DDBJ whole genome shotgun (WGS) entry which is preliminary data.</text>
</comment>
<evidence type="ECO:0000259" key="5">
    <source>
        <dbReference type="PROSITE" id="PS50931"/>
    </source>
</evidence>
<evidence type="ECO:0000313" key="6">
    <source>
        <dbReference type="EMBL" id="GAA0725286.1"/>
    </source>
</evidence>
<organism evidence="6 7">
    <name type="scientific">Clostridium malenominatum</name>
    <dbReference type="NCBI Taxonomy" id="1539"/>
    <lineage>
        <taxon>Bacteria</taxon>
        <taxon>Bacillati</taxon>
        <taxon>Bacillota</taxon>
        <taxon>Clostridia</taxon>
        <taxon>Eubacteriales</taxon>
        <taxon>Clostridiaceae</taxon>
        <taxon>Clostridium</taxon>
    </lineage>
</organism>
<dbReference type="Pfam" id="PF03466">
    <property type="entry name" value="LysR_substrate"/>
    <property type="match status" value="1"/>
</dbReference>
<reference evidence="6 7" key="1">
    <citation type="journal article" date="2019" name="Int. J. Syst. Evol. Microbiol.">
        <title>The Global Catalogue of Microorganisms (GCM) 10K type strain sequencing project: providing services to taxonomists for standard genome sequencing and annotation.</title>
        <authorList>
            <consortium name="The Broad Institute Genomics Platform"/>
            <consortium name="The Broad Institute Genome Sequencing Center for Infectious Disease"/>
            <person name="Wu L."/>
            <person name="Ma J."/>
        </authorList>
    </citation>
    <scope>NUCLEOTIDE SEQUENCE [LARGE SCALE GENOMIC DNA]</scope>
    <source>
        <strain evidence="6 7">JCM 1405</strain>
    </source>
</reference>
<comment type="similarity">
    <text evidence="1">Belongs to the LysR transcriptional regulatory family.</text>
</comment>
<dbReference type="SUPFAM" id="SSF46785">
    <property type="entry name" value="Winged helix' DNA-binding domain"/>
    <property type="match status" value="1"/>
</dbReference>
<keyword evidence="3" id="KW-0238">DNA-binding</keyword>